<organism evidence="2">
    <name type="scientific">Pseudomonas moraviensis R28-S</name>
    <dbReference type="NCBI Taxonomy" id="1395516"/>
    <lineage>
        <taxon>Bacteria</taxon>
        <taxon>Pseudomonadati</taxon>
        <taxon>Pseudomonadota</taxon>
        <taxon>Gammaproteobacteria</taxon>
        <taxon>Pseudomonadales</taxon>
        <taxon>Pseudomonadaceae</taxon>
        <taxon>Pseudomonas</taxon>
    </lineage>
</organism>
<dbReference type="InterPro" id="IPR056110">
    <property type="entry name" value="DUF7693"/>
</dbReference>
<proteinExistence type="predicted"/>
<dbReference type="Proteomes" id="UP000024771">
    <property type="component" value="Chromosome"/>
</dbReference>
<evidence type="ECO:0000313" key="2">
    <source>
        <dbReference type="EMBL" id="ETF06378.1"/>
    </source>
</evidence>
<dbReference type="AlphaFoldDB" id="V8R3Z4"/>
<name>V8R3Z4_9PSED</name>
<sequence length="128" mass="14903">MPVYLWQNDQSRLVSFMTLIYCPDEPTPALTAREVCQVLRDAIFGRRTMIRACAQTWDELYAGMFMIDVEGWSMTIFNDREELDYRGGCVSPDGRRWSFDSGDRFGTDPIAMLSTWEHQNLYRTVKAL</sequence>
<feature type="domain" description="DUF7693" evidence="1">
    <location>
        <begin position="30"/>
        <end position="126"/>
    </location>
</feature>
<comment type="caution">
    <text evidence="2">The sequence shown here is derived from an EMBL/GenBank/DDBJ whole genome shotgun (WGS) entry which is preliminary data.</text>
</comment>
<gene>
    <name evidence="2" type="ORF">PMO01_18895</name>
</gene>
<accession>V8R3Z4</accession>
<protein>
    <recommendedName>
        <fullName evidence="1">DUF7693 domain-containing protein</fullName>
    </recommendedName>
</protein>
<dbReference type="Pfam" id="PF24745">
    <property type="entry name" value="DUF7693"/>
    <property type="match status" value="1"/>
</dbReference>
<dbReference type="PATRIC" id="fig|1395516.4.peg.3837"/>
<reference evidence="2" key="1">
    <citation type="journal article" date="2014" name="Genome Announc.">
        <title>Draft Genome Sequence of Pseudomonas moraviensis R28-S.</title>
        <authorList>
            <person name="Hunter S.S."/>
            <person name="Yano H."/>
            <person name="Loftie-Eaton W."/>
            <person name="Hughes J."/>
            <person name="De Gelder L."/>
            <person name="Stragier P."/>
            <person name="De Vos P."/>
            <person name="Settles M.L."/>
            <person name="Top E.M."/>
        </authorList>
    </citation>
    <scope>NUCLEOTIDE SEQUENCE [LARGE SCALE GENOMIC DNA]</scope>
    <source>
        <strain evidence="2">R28-S</strain>
    </source>
</reference>
<dbReference type="EMBL" id="AYMZ01000008">
    <property type="protein sequence ID" value="ETF06378.1"/>
    <property type="molecule type" value="Genomic_DNA"/>
</dbReference>
<evidence type="ECO:0000259" key="1">
    <source>
        <dbReference type="Pfam" id="PF24745"/>
    </source>
</evidence>
<dbReference type="HOGENOM" id="CLU_133259_1_0_6"/>